<reference evidence="8" key="1">
    <citation type="submission" date="2023-07" db="EMBL/GenBank/DDBJ databases">
        <title>30 novel species of actinomycetes from the DSMZ collection.</title>
        <authorList>
            <person name="Nouioui I."/>
        </authorList>
    </citation>
    <scope>NUCLEOTIDE SEQUENCE [LARGE SCALE GENOMIC DNA]</scope>
    <source>
        <strain evidence="8">DSM 44917</strain>
    </source>
</reference>
<comment type="similarity">
    <text evidence="1">Belongs to the peptidase S33 family.</text>
</comment>
<evidence type="ECO:0000256" key="4">
    <source>
        <dbReference type="SAM" id="MobiDB-lite"/>
    </source>
</evidence>
<organism evidence="7 8">
    <name type="scientific">Streptomyces boetiae</name>
    <dbReference type="NCBI Taxonomy" id="3075541"/>
    <lineage>
        <taxon>Bacteria</taxon>
        <taxon>Bacillati</taxon>
        <taxon>Actinomycetota</taxon>
        <taxon>Actinomycetes</taxon>
        <taxon>Kitasatosporales</taxon>
        <taxon>Streptomycetaceae</taxon>
        <taxon>Streptomyces</taxon>
    </lineage>
</organism>
<accession>A0ABU2L7X7</accession>
<sequence length="549" mass="59128">MSTLTPARARRTPPRSRRVLAAVAGALALLAVTACSGDDERPRERGPGVESRPAEDSYPGLSEELAGQRLRWGPCEAPTPLQGEGTAPGEEWQCSTLTVPLDWDQPDGGTIDLALIRSRTTASAEDRVGSLVFNFGGPGGSGVLSLPQFGTEYQELREGGFDLVSFDPRGVGDSAPVTCLDDATTDAEAQEPGGPPENAAEEREFTRENEEYYAACEANAGELLPHVTTANTARDMDLLRHALGDDRLHYFGISYGTQLGGVYAHLFPERVGRTVLDAVVDPTPDRLAQTRLDLEGFQLALDHYLQHCVEFERQDCPIGSDAEAGNGLLADLVEQLEETPAPTSDPNGRRLTADLAMTGIIASLYSEESWEYLTQGLQELFWTSTGDTLLLLADFYNGRDAQGRYSNQNAALTAIRCADDPSGMSIAELREYREEFMETSPLFGEWMVWGLSGCEGWPVPADQTERPRYAAEDAAEPILLVANTGDPATPYAGAGRMQEAMGGPEVAPLLTYHGEGHSAYTTGDTCVVNTVNAHLLEGTVPQDGHTCGE</sequence>
<dbReference type="PANTHER" id="PTHR43248">
    <property type="entry name" value="2-SUCCINYL-6-HYDROXY-2,4-CYCLOHEXADIENE-1-CARBOXYLATE SYNTHASE"/>
    <property type="match status" value="1"/>
</dbReference>
<keyword evidence="8" id="KW-1185">Reference proteome</keyword>
<keyword evidence="3 7" id="KW-0378">Hydrolase</keyword>
<name>A0ABU2L7X7_9ACTN</name>
<comment type="caution">
    <text evidence="7">The sequence shown here is derived from an EMBL/GenBank/DDBJ whole genome shotgun (WGS) entry which is preliminary data.</text>
</comment>
<evidence type="ECO:0000256" key="2">
    <source>
        <dbReference type="ARBA" id="ARBA00022729"/>
    </source>
</evidence>
<evidence type="ECO:0000259" key="6">
    <source>
        <dbReference type="Pfam" id="PF08386"/>
    </source>
</evidence>
<evidence type="ECO:0000313" key="8">
    <source>
        <dbReference type="Proteomes" id="UP001183388"/>
    </source>
</evidence>
<feature type="region of interest" description="Disordered" evidence="4">
    <location>
        <begin position="34"/>
        <end position="60"/>
    </location>
</feature>
<dbReference type="EMBL" id="JAVREN010000014">
    <property type="protein sequence ID" value="MDT0307675.1"/>
    <property type="molecule type" value="Genomic_DNA"/>
</dbReference>
<protein>
    <submittedName>
        <fullName evidence="7">Alpha/beta hydrolase</fullName>
    </submittedName>
</protein>
<dbReference type="SUPFAM" id="SSF53474">
    <property type="entry name" value="alpha/beta-Hydrolases"/>
    <property type="match status" value="1"/>
</dbReference>
<feature type="region of interest" description="Disordered" evidence="4">
    <location>
        <begin position="185"/>
        <end position="206"/>
    </location>
</feature>
<gene>
    <name evidence="7" type="ORF">RM780_11970</name>
</gene>
<evidence type="ECO:0000256" key="3">
    <source>
        <dbReference type="ARBA" id="ARBA00022801"/>
    </source>
</evidence>
<feature type="domain" description="Peptidase S33 tripeptidyl aminopeptidase-like C-terminal" evidence="6">
    <location>
        <begin position="440"/>
        <end position="547"/>
    </location>
</feature>
<feature type="signal peptide" evidence="5">
    <location>
        <begin position="1"/>
        <end position="36"/>
    </location>
</feature>
<evidence type="ECO:0000313" key="7">
    <source>
        <dbReference type="EMBL" id="MDT0307675.1"/>
    </source>
</evidence>
<evidence type="ECO:0000256" key="5">
    <source>
        <dbReference type="SAM" id="SignalP"/>
    </source>
</evidence>
<dbReference type="Proteomes" id="UP001183388">
    <property type="component" value="Unassembled WGS sequence"/>
</dbReference>
<dbReference type="GO" id="GO:0016787">
    <property type="term" value="F:hydrolase activity"/>
    <property type="evidence" value="ECO:0007669"/>
    <property type="project" value="UniProtKB-KW"/>
</dbReference>
<dbReference type="Gene3D" id="3.40.50.1820">
    <property type="entry name" value="alpha/beta hydrolase"/>
    <property type="match status" value="1"/>
</dbReference>
<dbReference type="PANTHER" id="PTHR43248:SF29">
    <property type="entry name" value="TRIPEPTIDYL AMINOPEPTIDASE"/>
    <property type="match status" value="1"/>
</dbReference>
<feature type="chain" id="PRO_5046943707" evidence="5">
    <location>
        <begin position="37"/>
        <end position="549"/>
    </location>
</feature>
<feature type="compositionally biased region" description="Basic and acidic residues" evidence="4">
    <location>
        <begin position="38"/>
        <end position="55"/>
    </location>
</feature>
<dbReference type="RefSeq" id="WP_311630630.1">
    <property type="nucleotide sequence ID" value="NZ_JAVREN010000014.1"/>
</dbReference>
<evidence type="ECO:0000256" key="1">
    <source>
        <dbReference type="ARBA" id="ARBA00010088"/>
    </source>
</evidence>
<proteinExistence type="inferred from homology"/>
<dbReference type="InterPro" id="IPR051601">
    <property type="entry name" value="Serine_prot/Carboxylest_S33"/>
</dbReference>
<dbReference type="Pfam" id="PF08386">
    <property type="entry name" value="Abhydrolase_4"/>
    <property type="match status" value="1"/>
</dbReference>
<keyword evidence="2 5" id="KW-0732">Signal</keyword>
<dbReference type="InterPro" id="IPR029058">
    <property type="entry name" value="AB_hydrolase_fold"/>
</dbReference>
<dbReference type="InterPro" id="IPR013595">
    <property type="entry name" value="Pept_S33_TAP-like_C"/>
</dbReference>